<dbReference type="InterPro" id="IPR012337">
    <property type="entry name" value="RNaseH-like_sf"/>
</dbReference>
<organism evidence="9 10">
    <name type="scientific">Ooceraea biroi</name>
    <name type="common">Clonal raider ant</name>
    <name type="synonym">Cerapachys biroi</name>
    <dbReference type="NCBI Taxonomy" id="2015173"/>
    <lineage>
        <taxon>Eukaryota</taxon>
        <taxon>Metazoa</taxon>
        <taxon>Ecdysozoa</taxon>
        <taxon>Arthropoda</taxon>
        <taxon>Hexapoda</taxon>
        <taxon>Insecta</taxon>
        <taxon>Pterygota</taxon>
        <taxon>Neoptera</taxon>
        <taxon>Endopterygota</taxon>
        <taxon>Hymenoptera</taxon>
        <taxon>Apocrita</taxon>
        <taxon>Aculeata</taxon>
        <taxon>Formicoidea</taxon>
        <taxon>Formicidae</taxon>
        <taxon>Dorylinae</taxon>
        <taxon>Ooceraea</taxon>
    </lineage>
</organism>
<dbReference type="GO" id="GO:0005737">
    <property type="term" value="C:cytoplasm"/>
    <property type="evidence" value="ECO:0007669"/>
    <property type="project" value="UniProtKB-SubCell"/>
</dbReference>
<protein>
    <submittedName>
        <fullName evidence="9">Protein piwi</fullName>
    </submittedName>
</protein>
<dbReference type="Gene3D" id="3.40.50.2300">
    <property type="match status" value="1"/>
</dbReference>
<sequence length="743" mass="86294">MLQSNHFKLLTVPDWCLYQYRIDFEPDESRTCVRKGLFRLHKDKIGPYIFDGTILFTTTRFAEQKELMSVRQSDGQQIQIIMRFVGSLQRSDSQYIQFFNIIMRKCLEHLNLQLVGRNYFDAMDNININQFKLQLWPGYVTSIRQHEQDILMCTEITHKVLRQDTLLHMLNDCYHNRGPNNFKEEFCRSVIGLVVLTRYNNNTYRVEDVDFDTTPSSTFKLKTGEDVSYQAYYKKKYKIDITSSTQPMLVVRSKVKVRGVASEEFVYLVPELCSATGLTDNMREQFPLMKALSIHTKVSPGARIEKLLRFNRRLRDQPKVVQEFKDWNMTLDRNLLDVPGRVLGSETLYLGNERRITASGDWARDMQRLSLLQCKELSQWVIVGQQRDNHNIRNFIRTITNVSRAMSFRMYDPQVHYIRDDKSSTYVENLEYILSKSVPQLVFCIVSNNRSDRYAAIKKKCCIDRPIASQVFLMKNLTAKSVMSIATKVAIQMNCKLGGAPWRVDLPLKGIMAIGFDICHDTNTKGKDYVAMVATVNQQLTQYFSSISMYHNIEERAEQICVGVAKAVQIYRSLNKALPMYLVIYRDGVSEGEIPQVFENEVECLKKKLEELYYGPNFKLTFILVSKRINIRLFLNRNRNPPTGTVVDDVITSPFKYDFYLVSQQVREGTIAPTLYNIISDNSGLDPGMLQTITYKLTHMYFNCSTTVRVPAPCHYAHKLSHLVGQFLHRPPNSQLEHQLFYL</sequence>
<evidence type="ECO:0000256" key="4">
    <source>
        <dbReference type="ARBA" id="ARBA00022884"/>
    </source>
</evidence>
<dbReference type="InterPro" id="IPR003100">
    <property type="entry name" value="PAZ_dom"/>
</dbReference>
<dbReference type="AlphaFoldDB" id="A0A026WMM2"/>
<evidence type="ECO:0000313" key="10">
    <source>
        <dbReference type="Proteomes" id="UP000053097"/>
    </source>
</evidence>
<gene>
    <name evidence="9" type="ORF">X777_02983</name>
</gene>
<dbReference type="Pfam" id="PF23278">
    <property type="entry name" value="Piwi_N"/>
    <property type="match status" value="1"/>
</dbReference>
<keyword evidence="10" id="KW-1185">Reference proteome</keyword>
<accession>A0A026WMM2</accession>
<keyword evidence="4" id="KW-0694">RNA-binding</keyword>
<name>A0A026WMM2_OOCBI</name>
<feature type="domain" description="Piwi" evidence="8">
    <location>
        <begin position="441"/>
        <end position="729"/>
    </location>
</feature>
<dbReference type="STRING" id="2015173.A0A026WMM2"/>
<dbReference type="Gene3D" id="3.30.420.10">
    <property type="entry name" value="Ribonuclease H-like superfamily/Ribonuclease H"/>
    <property type="match status" value="1"/>
</dbReference>
<keyword evidence="5" id="KW-0943">RNA-mediated gene silencing</keyword>
<dbReference type="GO" id="GO:0003723">
    <property type="term" value="F:RNA binding"/>
    <property type="evidence" value="ECO:0007669"/>
    <property type="project" value="UniProtKB-KW"/>
</dbReference>
<dbReference type="OrthoDB" id="445936at2759"/>
<dbReference type="EMBL" id="KK107167">
    <property type="protein sequence ID" value="EZA56364.1"/>
    <property type="molecule type" value="Genomic_DNA"/>
</dbReference>
<proteinExistence type="inferred from homology"/>
<comment type="subcellular location">
    <subcellularLocation>
        <location evidence="1">Cytoplasm</location>
    </subcellularLocation>
</comment>
<keyword evidence="3" id="KW-0963">Cytoplasm</keyword>
<keyword evidence="2" id="KW-0217">Developmental protein</keyword>
<evidence type="ECO:0000259" key="8">
    <source>
        <dbReference type="PROSITE" id="PS50822"/>
    </source>
</evidence>
<dbReference type="Pfam" id="PF02171">
    <property type="entry name" value="Piwi"/>
    <property type="match status" value="1"/>
</dbReference>
<evidence type="ECO:0000256" key="6">
    <source>
        <dbReference type="ARBA" id="ARBA00038291"/>
    </source>
</evidence>
<evidence type="ECO:0000256" key="3">
    <source>
        <dbReference type="ARBA" id="ARBA00022490"/>
    </source>
</evidence>
<dbReference type="SUPFAM" id="SSF53098">
    <property type="entry name" value="Ribonuclease H-like"/>
    <property type="match status" value="1"/>
</dbReference>
<dbReference type="SMART" id="SM00950">
    <property type="entry name" value="Piwi"/>
    <property type="match status" value="1"/>
</dbReference>
<evidence type="ECO:0000313" key="9">
    <source>
        <dbReference type="EMBL" id="EZA56364.1"/>
    </source>
</evidence>
<dbReference type="FunFam" id="2.170.260.10:FF:000003">
    <property type="entry name" value="Piwi-like RNA-mediated gene silencing 2"/>
    <property type="match status" value="1"/>
</dbReference>
<dbReference type="InterPro" id="IPR003165">
    <property type="entry name" value="Piwi"/>
</dbReference>
<evidence type="ECO:0000256" key="5">
    <source>
        <dbReference type="ARBA" id="ARBA00023158"/>
    </source>
</evidence>
<dbReference type="Proteomes" id="UP000053097">
    <property type="component" value="Unassembled WGS sequence"/>
</dbReference>
<dbReference type="SMART" id="SM00949">
    <property type="entry name" value="PAZ"/>
    <property type="match status" value="1"/>
</dbReference>
<dbReference type="SUPFAM" id="SSF101690">
    <property type="entry name" value="PAZ domain"/>
    <property type="match status" value="1"/>
</dbReference>
<dbReference type="InterPro" id="IPR036397">
    <property type="entry name" value="RNaseH_sf"/>
</dbReference>
<dbReference type="Pfam" id="PF02170">
    <property type="entry name" value="PAZ"/>
    <property type="match status" value="1"/>
</dbReference>
<evidence type="ECO:0000256" key="1">
    <source>
        <dbReference type="ARBA" id="ARBA00004496"/>
    </source>
</evidence>
<comment type="similarity">
    <text evidence="6">Belongs to the argonaute family. Piwi subfamily.</text>
</comment>
<evidence type="ECO:0000256" key="2">
    <source>
        <dbReference type="ARBA" id="ARBA00022473"/>
    </source>
</evidence>
<feature type="domain" description="PAZ" evidence="7">
    <location>
        <begin position="165"/>
        <end position="277"/>
    </location>
</feature>
<dbReference type="PROSITE" id="PS50821">
    <property type="entry name" value="PAZ"/>
    <property type="match status" value="1"/>
</dbReference>
<dbReference type="Gene3D" id="2.170.260.10">
    <property type="entry name" value="paz domain"/>
    <property type="match status" value="1"/>
</dbReference>
<dbReference type="CDD" id="cd04658">
    <property type="entry name" value="Piwi_piwi-like_Euk"/>
    <property type="match status" value="1"/>
</dbReference>
<dbReference type="PROSITE" id="PS50822">
    <property type="entry name" value="PIWI"/>
    <property type="match status" value="1"/>
</dbReference>
<evidence type="ECO:0000259" key="7">
    <source>
        <dbReference type="PROSITE" id="PS50821"/>
    </source>
</evidence>
<dbReference type="PANTHER" id="PTHR22891">
    <property type="entry name" value="EUKARYOTIC TRANSLATION INITIATION FACTOR 2C"/>
    <property type="match status" value="1"/>
</dbReference>
<reference evidence="9 10" key="1">
    <citation type="journal article" date="2014" name="Curr. Biol.">
        <title>The genome of the clonal raider ant Cerapachys biroi.</title>
        <authorList>
            <person name="Oxley P.R."/>
            <person name="Ji L."/>
            <person name="Fetter-Pruneda I."/>
            <person name="McKenzie S.K."/>
            <person name="Li C."/>
            <person name="Hu H."/>
            <person name="Zhang G."/>
            <person name="Kronauer D.J."/>
        </authorList>
    </citation>
    <scope>NUCLEOTIDE SEQUENCE [LARGE SCALE GENOMIC DNA]</scope>
</reference>
<dbReference type="OMA" id="DICWIPG"/>
<dbReference type="CDD" id="cd02845">
    <property type="entry name" value="PAZ_piwi_like"/>
    <property type="match status" value="1"/>
</dbReference>
<dbReference type="InterPro" id="IPR036085">
    <property type="entry name" value="PAZ_dom_sf"/>
</dbReference>
<dbReference type="GO" id="GO:0034587">
    <property type="term" value="P:piRNA processing"/>
    <property type="evidence" value="ECO:0007669"/>
    <property type="project" value="UniProtKB-ARBA"/>
</dbReference>